<evidence type="ECO:0000259" key="8">
    <source>
        <dbReference type="Pfam" id="PF02308"/>
    </source>
</evidence>
<keyword evidence="3" id="KW-1003">Cell membrane</keyword>
<evidence type="ECO:0000313" key="10">
    <source>
        <dbReference type="Proteomes" id="UP000230052"/>
    </source>
</evidence>
<comment type="caution">
    <text evidence="9">The sequence shown here is derived from an EMBL/GenBank/DDBJ whole genome shotgun (WGS) entry which is preliminary data.</text>
</comment>
<reference evidence="9 10" key="1">
    <citation type="submission" date="2017-09" db="EMBL/GenBank/DDBJ databases">
        <title>Depth-based differentiation of microbial function through sediment-hosted aquifers and enrichment of novel symbionts in the deep terrestrial subsurface.</title>
        <authorList>
            <person name="Probst A.J."/>
            <person name="Ladd B."/>
            <person name="Jarett J.K."/>
            <person name="Geller-Mcgrath D.E."/>
            <person name="Sieber C.M."/>
            <person name="Emerson J.B."/>
            <person name="Anantharaman K."/>
            <person name="Thomas B.C."/>
            <person name="Malmstrom R."/>
            <person name="Stieglmeier M."/>
            <person name="Klingl A."/>
            <person name="Woyke T."/>
            <person name="Ryan C.M."/>
            <person name="Banfield J.F."/>
        </authorList>
    </citation>
    <scope>NUCLEOTIDE SEQUENCE [LARGE SCALE GENOMIC DNA]</scope>
    <source>
        <strain evidence="9">CG07_land_8_20_14_0_80_42_15</strain>
    </source>
</reference>
<feature type="transmembrane region" description="Helical" evidence="7">
    <location>
        <begin position="36"/>
        <end position="57"/>
    </location>
</feature>
<dbReference type="PANTHER" id="PTHR33778:SF1">
    <property type="entry name" value="MAGNESIUM TRANSPORTER YHID-RELATED"/>
    <property type="match status" value="1"/>
</dbReference>
<evidence type="ECO:0000256" key="7">
    <source>
        <dbReference type="SAM" id="Phobius"/>
    </source>
</evidence>
<dbReference type="AlphaFoldDB" id="A0A2J0KU68"/>
<keyword evidence="9" id="KW-0489">Methyltransferase</keyword>
<dbReference type="GO" id="GO:0032259">
    <property type="term" value="P:methylation"/>
    <property type="evidence" value="ECO:0007669"/>
    <property type="project" value="UniProtKB-KW"/>
</dbReference>
<gene>
    <name evidence="9" type="ORF">COS99_02240</name>
</gene>
<evidence type="ECO:0000256" key="5">
    <source>
        <dbReference type="ARBA" id="ARBA00022989"/>
    </source>
</evidence>
<keyword evidence="6 7" id="KW-0472">Membrane</keyword>
<dbReference type="Proteomes" id="UP000230052">
    <property type="component" value="Unassembled WGS sequence"/>
</dbReference>
<comment type="similarity">
    <text evidence="2">Belongs to the MgtC/SapB family.</text>
</comment>
<dbReference type="InterPro" id="IPR003416">
    <property type="entry name" value="MgtC/SapB/SrpB/YhiD_fam"/>
</dbReference>
<keyword evidence="9" id="KW-0808">Transferase</keyword>
<sequence length="221" mass="23929">MISDLDMFTRLVVAAILSGIIGFERERFGRAAGLRTHILVGTGSALIMLTSMYMFDIYKGVAQVDPSRIAAQVVAGIGFLGAGTILRSQTSVRGLTTAASLWAVAAIGLAVGCGMFHGAEIATALVLVVLFVFSKLEWSLLKKDCFRTIVISTKGSAEELGKIREVLSKYGVEIKDFGIEKQEGKPSVLVRMHLKVLTNIAYDKIIFDITKLDGVDKANWE</sequence>
<dbReference type="GO" id="GO:0005886">
    <property type="term" value="C:plasma membrane"/>
    <property type="evidence" value="ECO:0007669"/>
    <property type="project" value="UniProtKB-SubCell"/>
</dbReference>
<evidence type="ECO:0000313" key="9">
    <source>
        <dbReference type="EMBL" id="PIU42028.1"/>
    </source>
</evidence>
<evidence type="ECO:0000256" key="4">
    <source>
        <dbReference type="ARBA" id="ARBA00022692"/>
    </source>
</evidence>
<proteinExistence type="inferred from homology"/>
<comment type="subcellular location">
    <subcellularLocation>
        <location evidence="1">Cell membrane</location>
        <topology evidence="1">Multi-pass membrane protein</topology>
    </subcellularLocation>
</comment>
<feature type="domain" description="MgtC/SapB/SrpB/YhiD N-terminal" evidence="8">
    <location>
        <begin position="11"/>
        <end position="137"/>
    </location>
</feature>
<accession>A0A2J0KU68</accession>
<dbReference type="InterPro" id="IPR049177">
    <property type="entry name" value="MgtC_SapB_SrpB_YhiD_N"/>
</dbReference>
<keyword evidence="4 7" id="KW-0812">Transmembrane</keyword>
<evidence type="ECO:0000256" key="3">
    <source>
        <dbReference type="ARBA" id="ARBA00022475"/>
    </source>
</evidence>
<evidence type="ECO:0000256" key="6">
    <source>
        <dbReference type="ARBA" id="ARBA00023136"/>
    </source>
</evidence>
<dbReference type="Pfam" id="PF02308">
    <property type="entry name" value="MgtC"/>
    <property type="match status" value="1"/>
</dbReference>
<evidence type="ECO:0000256" key="2">
    <source>
        <dbReference type="ARBA" id="ARBA00009298"/>
    </source>
</evidence>
<protein>
    <submittedName>
        <fullName evidence="9">Methyltransferase</fullName>
    </submittedName>
</protein>
<dbReference type="EMBL" id="PEWV01000022">
    <property type="protein sequence ID" value="PIU42028.1"/>
    <property type="molecule type" value="Genomic_DNA"/>
</dbReference>
<feature type="transmembrane region" description="Helical" evidence="7">
    <location>
        <begin position="69"/>
        <end position="88"/>
    </location>
</feature>
<dbReference type="PANTHER" id="PTHR33778">
    <property type="entry name" value="PROTEIN MGTC"/>
    <property type="match status" value="1"/>
</dbReference>
<feature type="transmembrane region" description="Helical" evidence="7">
    <location>
        <begin position="100"/>
        <end position="133"/>
    </location>
</feature>
<name>A0A2J0KU68_9BACT</name>
<dbReference type="PRINTS" id="PR01837">
    <property type="entry name" value="MGTCSAPBPROT"/>
</dbReference>
<organism evidence="9 10">
    <name type="scientific">Candidatus Aquitaenariimonas noxiae</name>
    <dbReference type="NCBI Taxonomy" id="1974741"/>
    <lineage>
        <taxon>Bacteria</taxon>
        <taxon>Pseudomonadati</taxon>
        <taxon>Candidatus Omnitrophota</taxon>
        <taxon>Candidatus Aquitaenariimonas</taxon>
    </lineage>
</organism>
<evidence type="ECO:0000256" key="1">
    <source>
        <dbReference type="ARBA" id="ARBA00004651"/>
    </source>
</evidence>
<keyword evidence="5 7" id="KW-1133">Transmembrane helix</keyword>
<dbReference type="GO" id="GO:0008168">
    <property type="term" value="F:methyltransferase activity"/>
    <property type="evidence" value="ECO:0007669"/>
    <property type="project" value="UniProtKB-KW"/>
</dbReference>